<dbReference type="Pfam" id="PF21146">
    <property type="entry name" value="ICAM1_3_5_D2"/>
    <property type="match status" value="1"/>
</dbReference>
<feature type="transmembrane region" description="Helical" evidence="12">
    <location>
        <begin position="490"/>
        <end position="511"/>
    </location>
</feature>
<evidence type="ECO:0000256" key="7">
    <source>
        <dbReference type="ARBA" id="ARBA00022989"/>
    </source>
</evidence>
<dbReference type="GeneID" id="101342759"/>
<dbReference type="InterPro" id="IPR003988">
    <property type="entry name" value="ICAM"/>
</dbReference>
<evidence type="ECO:0000256" key="9">
    <source>
        <dbReference type="ARBA" id="ARBA00023157"/>
    </source>
</evidence>
<dbReference type="Pfam" id="PF03921">
    <property type="entry name" value="ICAM_N"/>
    <property type="match status" value="1"/>
</dbReference>
<feature type="chain" id="PRO_5015900495" evidence="13">
    <location>
        <begin position="32"/>
        <end position="545"/>
    </location>
</feature>
<dbReference type="PRINTS" id="PR01472">
    <property type="entry name" value="ICAMVCAM1"/>
</dbReference>
<keyword evidence="4 13" id="KW-0732">Signal</keyword>
<evidence type="ECO:0000256" key="13">
    <source>
        <dbReference type="SAM" id="SignalP"/>
    </source>
</evidence>
<dbReference type="GO" id="GO:0002252">
    <property type="term" value="P:immune effector process"/>
    <property type="evidence" value="ECO:0007669"/>
    <property type="project" value="UniProtKB-ARBA"/>
</dbReference>
<proteinExistence type="inferred from homology"/>
<dbReference type="GO" id="GO:0005178">
    <property type="term" value="F:integrin binding"/>
    <property type="evidence" value="ECO:0007669"/>
    <property type="project" value="InterPro"/>
</dbReference>
<evidence type="ECO:0000256" key="10">
    <source>
        <dbReference type="ARBA" id="ARBA00023180"/>
    </source>
</evidence>
<dbReference type="GO" id="GO:0005886">
    <property type="term" value="C:plasma membrane"/>
    <property type="evidence" value="ECO:0007669"/>
    <property type="project" value="TreeGrafter"/>
</dbReference>
<dbReference type="InterPro" id="IPR003599">
    <property type="entry name" value="Ig_sub"/>
</dbReference>
<keyword evidence="7 12" id="KW-1133">Transmembrane helix</keyword>
<accession>A0A2Y9DPU7</accession>
<dbReference type="InterPro" id="IPR048679">
    <property type="entry name" value="ICAM1_3_5_D2"/>
</dbReference>
<dbReference type="SMART" id="SM00409">
    <property type="entry name" value="IG"/>
    <property type="match status" value="3"/>
</dbReference>
<keyword evidence="10" id="KW-0325">Glycoprotein</keyword>
<keyword evidence="15" id="KW-1185">Reference proteome</keyword>
<dbReference type="FunFam" id="2.60.40.10:FF:000648">
    <property type="entry name" value="Intercellular adhesion molecule 1"/>
    <property type="match status" value="1"/>
</dbReference>
<dbReference type="InParanoid" id="A0A2Y9DPU7"/>
<evidence type="ECO:0000313" key="15">
    <source>
        <dbReference type="Proteomes" id="UP000248480"/>
    </source>
</evidence>
<dbReference type="Gene3D" id="2.60.40.10">
    <property type="entry name" value="Immunoglobulins"/>
    <property type="match status" value="5"/>
</dbReference>
<dbReference type="FunFam" id="2.60.40.10:FF:000194">
    <property type="entry name" value="Intercellular adhesion molecule 1"/>
    <property type="match status" value="1"/>
</dbReference>
<dbReference type="AlphaFoldDB" id="A0A2Y9DPU7"/>
<dbReference type="STRING" id="127582.A0A2Y9DPU7"/>
<evidence type="ECO:0000256" key="4">
    <source>
        <dbReference type="ARBA" id="ARBA00022729"/>
    </source>
</evidence>
<reference evidence="16" key="1">
    <citation type="submission" date="2025-08" db="UniProtKB">
        <authorList>
            <consortium name="RefSeq"/>
        </authorList>
    </citation>
    <scope>IDENTIFICATION</scope>
</reference>
<evidence type="ECO:0000259" key="14">
    <source>
        <dbReference type="SMART" id="SM00409"/>
    </source>
</evidence>
<dbReference type="RefSeq" id="XP_004378609.1">
    <property type="nucleotide sequence ID" value="XM_004378552.2"/>
</dbReference>
<dbReference type="InterPro" id="IPR003987">
    <property type="entry name" value="ICAM_VCAM_N"/>
</dbReference>
<dbReference type="GO" id="GO:0007159">
    <property type="term" value="P:leukocyte cell-cell adhesion"/>
    <property type="evidence" value="ECO:0007669"/>
    <property type="project" value="UniProtKB-ARBA"/>
</dbReference>
<protein>
    <submittedName>
        <fullName evidence="16">Intercellular adhesion molecule 3</fullName>
    </submittedName>
</protein>
<name>A0A2Y9DPU7_TRIMA</name>
<evidence type="ECO:0000256" key="12">
    <source>
        <dbReference type="SAM" id="Phobius"/>
    </source>
</evidence>
<evidence type="ECO:0000256" key="5">
    <source>
        <dbReference type="ARBA" id="ARBA00022737"/>
    </source>
</evidence>
<dbReference type="FunFam" id="2.60.40.10:FF:000641">
    <property type="entry name" value="Intercellular adhesion molecule 1"/>
    <property type="match status" value="1"/>
</dbReference>
<feature type="domain" description="Immunoglobulin" evidence="14">
    <location>
        <begin position="322"/>
        <end position="398"/>
    </location>
</feature>
<dbReference type="InterPro" id="IPR013768">
    <property type="entry name" value="ICAM_N"/>
</dbReference>
<dbReference type="SUPFAM" id="SSF48726">
    <property type="entry name" value="Immunoglobulin"/>
    <property type="match status" value="5"/>
</dbReference>
<keyword evidence="11" id="KW-0393">Immunoglobulin domain</keyword>
<dbReference type="InterPro" id="IPR013783">
    <property type="entry name" value="Ig-like_fold"/>
</dbReference>
<dbReference type="Proteomes" id="UP000248480">
    <property type="component" value="Unplaced"/>
</dbReference>
<evidence type="ECO:0000256" key="8">
    <source>
        <dbReference type="ARBA" id="ARBA00023136"/>
    </source>
</evidence>
<keyword evidence="5" id="KW-0677">Repeat</keyword>
<keyword evidence="9" id="KW-1015">Disulfide bond</keyword>
<dbReference type="FunFam" id="2.60.40.10:FF:000459">
    <property type="entry name" value="Intercellular adhesion molecule 1"/>
    <property type="match status" value="1"/>
</dbReference>
<keyword evidence="6" id="KW-0130">Cell adhesion</keyword>
<dbReference type="KEGG" id="tmu:101342759"/>
<evidence type="ECO:0000256" key="2">
    <source>
        <dbReference type="ARBA" id="ARBA00005925"/>
    </source>
</evidence>
<gene>
    <name evidence="16" type="primary">ICAM3</name>
</gene>
<feature type="domain" description="Immunoglobulin" evidence="14">
    <location>
        <begin position="409"/>
        <end position="481"/>
    </location>
</feature>
<feature type="signal peptide" evidence="13">
    <location>
        <begin position="1"/>
        <end position="31"/>
    </location>
</feature>
<dbReference type="InterPro" id="IPR047012">
    <property type="entry name" value="ICAM_VCAM"/>
</dbReference>
<dbReference type="GO" id="GO:1901701">
    <property type="term" value="P:cellular response to oxygen-containing compound"/>
    <property type="evidence" value="ECO:0007669"/>
    <property type="project" value="UniProtKB-ARBA"/>
</dbReference>
<dbReference type="FunFam" id="2.60.40.10:FF:000338">
    <property type="entry name" value="intercellular adhesion molecule 5"/>
    <property type="match status" value="1"/>
</dbReference>
<evidence type="ECO:0000256" key="1">
    <source>
        <dbReference type="ARBA" id="ARBA00004479"/>
    </source>
</evidence>
<dbReference type="OrthoDB" id="6250964at2759"/>
<dbReference type="GO" id="GO:0050900">
    <property type="term" value="P:leukocyte migration"/>
    <property type="evidence" value="ECO:0007669"/>
    <property type="project" value="UniProtKB-ARBA"/>
</dbReference>
<comment type="similarity">
    <text evidence="2">Belongs to the immunoglobulin superfamily. ICAM family.</text>
</comment>
<sequence>MVPLGPLLWARQSLLSLLLLVCCLLPPGAQGQASSLRVEPQDPVVPTGGSLLVNCSADCPNPSQIALETALSKELVDSGLSWSAFQLSNVTSDSKIICSSFCSGNQITSTTGITVYRLPERVELAPLPPWQPVGDNFTLRCQVWGGAPRANLTVVLLRGQKELSRQPAVGEPAEVTATVPASREDYGANFSCRTELDLRHQGLGLFENSSTSRQLRTFALPMTSPHLTAPHILEVGKEFTVDCSLDGVFPVWKAQVHLALGDQMLNLTVLRHRDAFTATAMATTREEQEGAQIVCNVTLGGDSRETRKNVTVYRFEEPMLYLSKDSVLEGTMVNVTCKAGTRVTVKLDGAPIMAPGQPAQLQINATESDDGRNFSCNARLEVGRKILHKNRSVQLSVLYGPKIDRAKCPQHWMWKERSYQVLECQARGNPAPTMNCSQEVSKLNVPVGIPFLVKLYHNGIYHCQAVSSQGMTTVEVVMEVQDWNARSVTITMAVLVVLGLVIITAALLYVFGVPKRSGMYHVKDRSTSLPLTSEQPDGLAGEEPS</sequence>
<keyword evidence="3 12" id="KW-0812">Transmembrane</keyword>
<evidence type="ECO:0000256" key="6">
    <source>
        <dbReference type="ARBA" id="ARBA00022889"/>
    </source>
</evidence>
<comment type="subcellular location">
    <subcellularLocation>
        <location evidence="1">Membrane</location>
        <topology evidence="1">Single-pass type I membrane protein</topology>
    </subcellularLocation>
</comment>
<dbReference type="FunCoup" id="A0A2Y9DPU7">
    <property type="interactions" value="216"/>
</dbReference>
<feature type="domain" description="Immunoglobulin" evidence="14">
    <location>
        <begin position="40"/>
        <end position="116"/>
    </location>
</feature>
<evidence type="ECO:0000313" key="16">
    <source>
        <dbReference type="RefSeq" id="XP_004378609.1"/>
    </source>
</evidence>
<dbReference type="PANTHER" id="PTHR13771:SF17">
    <property type="entry name" value="INTERCELLULAR ADHESION MOLECULE 3"/>
    <property type="match status" value="1"/>
</dbReference>
<keyword evidence="8 12" id="KW-0472">Membrane</keyword>
<dbReference type="PANTHER" id="PTHR13771">
    <property type="entry name" value="INTERCELLULAR ADHESION MOLECULE"/>
    <property type="match status" value="1"/>
</dbReference>
<evidence type="ECO:0000256" key="3">
    <source>
        <dbReference type="ARBA" id="ARBA00022692"/>
    </source>
</evidence>
<dbReference type="CTD" id="3385"/>
<evidence type="ECO:0000256" key="11">
    <source>
        <dbReference type="ARBA" id="ARBA00023319"/>
    </source>
</evidence>
<dbReference type="PRINTS" id="PR01473">
    <property type="entry name" value="ICAM"/>
</dbReference>
<dbReference type="GO" id="GO:0006955">
    <property type="term" value="P:immune response"/>
    <property type="evidence" value="ECO:0007669"/>
    <property type="project" value="UniProtKB-ARBA"/>
</dbReference>
<organism evidence="15 16">
    <name type="scientific">Trichechus manatus latirostris</name>
    <name type="common">Florida manatee</name>
    <dbReference type="NCBI Taxonomy" id="127582"/>
    <lineage>
        <taxon>Eukaryota</taxon>
        <taxon>Metazoa</taxon>
        <taxon>Chordata</taxon>
        <taxon>Craniata</taxon>
        <taxon>Vertebrata</taxon>
        <taxon>Euteleostomi</taxon>
        <taxon>Mammalia</taxon>
        <taxon>Eutheria</taxon>
        <taxon>Afrotheria</taxon>
        <taxon>Sirenia</taxon>
        <taxon>Trichechidae</taxon>
        <taxon>Trichechus</taxon>
    </lineage>
</organism>
<dbReference type="InterPro" id="IPR036179">
    <property type="entry name" value="Ig-like_dom_sf"/>
</dbReference>